<reference evidence="1 2" key="1">
    <citation type="submission" date="2018-11" db="EMBL/GenBank/DDBJ databases">
        <title>Genome sequencing of Paenibacillus sp. KCOM 3021 (= ChDC PVNT-B20).</title>
        <authorList>
            <person name="Kook J.-K."/>
            <person name="Park S.-N."/>
            <person name="Lim Y.K."/>
        </authorList>
    </citation>
    <scope>NUCLEOTIDE SEQUENCE [LARGE SCALE GENOMIC DNA]</scope>
    <source>
        <strain evidence="1 2">KCOM 3021</strain>
    </source>
</reference>
<dbReference type="Proteomes" id="UP000267017">
    <property type="component" value="Unassembled WGS sequence"/>
</dbReference>
<sequence length="101" mass="12004">MEKRLREVLNILEKLNSNTDIVTKEDIDEQHENMDDFGDLTDELDQLLSSFNTVNLNDGNKVEELLFEIHRIMTTFEWNFSEISELNRKLLKGYKDKIKNQ</sequence>
<dbReference type="RefSeq" id="WP_128629809.1">
    <property type="nucleotide sequence ID" value="NZ_RRCN01000001.1"/>
</dbReference>
<accession>A0A3P3TWZ1</accession>
<comment type="caution">
    <text evidence="1">The sequence shown here is derived from an EMBL/GenBank/DDBJ whole genome shotgun (WGS) entry which is preliminary data.</text>
</comment>
<keyword evidence="2" id="KW-1185">Reference proteome</keyword>
<dbReference type="AlphaFoldDB" id="A0A3P3TWZ1"/>
<proteinExistence type="predicted"/>
<protein>
    <submittedName>
        <fullName evidence="1">Uncharacterized protein</fullName>
    </submittedName>
</protein>
<organism evidence="1 2">
    <name type="scientific">Paenibacillus oralis</name>
    <dbReference type="NCBI Taxonomy" id="2490856"/>
    <lineage>
        <taxon>Bacteria</taxon>
        <taxon>Bacillati</taxon>
        <taxon>Bacillota</taxon>
        <taxon>Bacilli</taxon>
        <taxon>Bacillales</taxon>
        <taxon>Paenibacillaceae</taxon>
        <taxon>Paenibacillus</taxon>
    </lineage>
</organism>
<evidence type="ECO:0000313" key="1">
    <source>
        <dbReference type="EMBL" id="RRJ61889.1"/>
    </source>
</evidence>
<dbReference type="OrthoDB" id="2920190at2"/>
<dbReference type="EMBL" id="RRCN01000001">
    <property type="protein sequence ID" value="RRJ61889.1"/>
    <property type="molecule type" value="Genomic_DNA"/>
</dbReference>
<gene>
    <name evidence="1" type="ORF">EHV15_02025</name>
</gene>
<name>A0A3P3TWZ1_9BACL</name>
<evidence type="ECO:0000313" key="2">
    <source>
        <dbReference type="Proteomes" id="UP000267017"/>
    </source>
</evidence>